<dbReference type="Gene3D" id="3.30.460.10">
    <property type="entry name" value="Beta Polymerase, domain 2"/>
    <property type="match status" value="1"/>
</dbReference>
<gene>
    <name evidence="1" type="ORF">JI751_08900</name>
</gene>
<name>A0ABS1LB12_9ACTN</name>
<dbReference type="Pfam" id="PF04229">
    <property type="entry name" value="GrpB"/>
    <property type="match status" value="1"/>
</dbReference>
<evidence type="ECO:0000313" key="2">
    <source>
        <dbReference type="Proteomes" id="UP000636918"/>
    </source>
</evidence>
<dbReference type="RefSeq" id="WP_201935563.1">
    <property type="nucleotide sequence ID" value="NZ_JAERSG010000002.1"/>
</dbReference>
<dbReference type="EMBL" id="JAERSG010000002">
    <property type="protein sequence ID" value="MBL0747726.1"/>
    <property type="molecule type" value="Genomic_DNA"/>
</dbReference>
<dbReference type="SUPFAM" id="SSF81301">
    <property type="entry name" value="Nucleotidyltransferase"/>
    <property type="match status" value="1"/>
</dbReference>
<comment type="caution">
    <text evidence="1">The sequence shown here is derived from an EMBL/GenBank/DDBJ whole genome shotgun (WGS) entry which is preliminary data.</text>
</comment>
<dbReference type="Proteomes" id="UP000636918">
    <property type="component" value="Unassembled WGS sequence"/>
</dbReference>
<dbReference type="PANTHER" id="PTHR34822">
    <property type="entry name" value="GRPB DOMAIN PROTEIN (AFU_ORTHOLOGUE AFUA_1G01530)"/>
    <property type="match status" value="1"/>
</dbReference>
<reference evidence="1 2" key="1">
    <citation type="submission" date="2021-01" db="EMBL/GenBank/DDBJ databases">
        <title>Genome seq and assembly of Nocardiodes sp. G10.</title>
        <authorList>
            <person name="Chhetri G."/>
        </authorList>
    </citation>
    <scope>NUCLEOTIDE SEQUENCE [LARGE SCALE GENOMIC DNA]</scope>
    <source>
        <strain evidence="1 2">G10</strain>
    </source>
</reference>
<keyword evidence="2" id="KW-1185">Reference proteome</keyword>
<proteinExistence type="predicted"/>
<evidence type="ECO:0000313" key="1">
    <source>
        <dbReference type="EMBL" id="MBL0747726.1"/>
    </source>
</evidence>
<dbReference type="PANTHER" id="PTHR34822:SF1">
    <property type="entry name" value="GRPB FAMILY PROTEIN"/>
    <property type="match status" value="1"/>
</dbReference>
<dbReference type="InterPro" id="IPR007344">
    <property type="entry name" value="GrpB/CoaE"/>
</dbReference>
<organism evidence="1 2">
    <name type="scientific">Nocardioides baculatus</name>
    <dbReference type="NCBI Taxonomy" id="2801337"/>
    <lineage>
        <taxon>Bacteria</taxon>
        <taxon>Bacillati</taxon>
        <taxon>Actinomycetota</taxon>
        <taxon>Actinomycetes</taxon>
        <taxon>Propionibacteriales</taxon>
        <taxon>Nocardioidaceae</taxon>
        <taxon>Nocardioides</taxon>
    </lineage>
</organism>
<sequence>MDTSYPSVGLVAHDPSWAARFAAARDSLVDVLGSGWTVEHIGSTAVPGLLAKPVIDLAVRVPSGETLTPYDDALAAAGWVEVGSSVTTHDVRMRLDGSVRTHIAHFFPADGWETAHQRLFVARLLAHDDERDRYAALKESLRAAGTWGRAYTEAKGAFVQEVVDRARAERGLPPVVVTDKP</sequence>
<accession>A0ABS1LB12</accession>
<protein>
    <submittedName>
        <fullName evidence="1">GrpB family protein</fullName>
    </submittedName>
</protein>
<dbReference type="InterPro" id="IPR043519">
    <property type="entry name" value="NT_sf"/>
</dbReference>